<dbReference type="AlphaFoldDB" id="A0A9X2IN93"/>
<keyword evidence="2" id="KW-0560">Oxidoreductase</keyword>
<keyword evidence="3" id="KW-0520">NAD</keyword>
<dbReference type="RefSeq" id="WP_251222676.1">
    <property type="nucleotide sequence ID" value="NZ_JAMBOL010000004.1"/>
</dbReference>
<organism evidence="5 6">
    <name type="scientific">Halalkalibacter oceani</name>
    <dbReference type="NCBI Taxonomy" id="1653776"/>
    <lineage>
        <taxon>Bacteria</taxon>
        <taxon>Bacillati</taxon>
        <taxon>Bacillota</taxon>
        <taxon>Bacilli</taxon>
        <taxon>Bacillales</taxon>
        <taxon>Bacillaceae</taxon>
        <taxon>Halalkalibacter</taxon>
    </lineage>
</organism>
<dbReference type="PANTHER" id="PTHR42789:SF1">
    <property type="entry name" value="D-ISOMER SPECIFIC 2-HYDROXYACID DEHYDROGENASE FAMILY PROTEIN (AFU_ORTHOLOGUE AFUA_6G10090)"/>
    <property type="match status" value="1"/>
</dbReference>
<evidence type="ECO:0000313" key="5">
    <source>
        <dbReference type="EMBL" id="MCM3713870.1"/>
    </source>
</evidence>
<comment type="caution">
    <text evidence="5">The sequence shown here is derived from an EMBL/GenBank/DDBJ whole genome shotgun (WGS) entry which is preliminary data.</text>
</comment>
<dbReference type="SUPFAM" id="SSF51735">
    <property type="entry name" value="NAD(P)-binding Rossmann-fold domains"/>
    <property type="match status" value="1"/>
</dbReference>
<reference evidence="5" key="1">
    <citation type="submission" date="2022-05" db="EMBL/GenBank/DDBJ databases">
        <title>Comparative Genomics of Spacecraft Associated Microbes.</title>
        <authorList>
            <person name="Tran M.T."/>
            <person name="Wright A."/>
            <person name="Seuylemezian A."/>
            <person name="Eisen J."/>
            <person name="Coil D."/>
        </authorList>
    </citation>
    <scope>NUCLEOTIDE SEQUENCE</scope>
    <source>
        <strain evidence="5">214.1.1</strain>
    </source>
</reference>
<evidence type="ECO:0000259" key="4">
    <source>
        <dbReference type="Pfam" id="PF02826"/>
    </source>
</evidence>
<dbReference type="PANTHER" id="PTHR42789">
    <property type="entry name" value="D-ISOMER SPECIFIC 2-HYDROXYACID DEHYDROGENASE FAMILY PROTEIN (AFU_ORTHOLOGUE AFUA_6G10090)"/>
    <property type="match status" value="1"/>
</dbReference>
<dbReference type="InterPro" id="IPR006140">
    <property type="entry name" value="D-isomer_DH_NAD-bd"/>
</dbReference>
<dbReference type="SUPFAM" id="SSF52283">
    <property type="entry name" value="Formate/glycerate dehydrogenase catalytic domain-like"/>
    <property type="match status" value="1"/>
</dbReference>
<evidence type="ECO:0000256" key="2">
    <source>
        <dbReference type="ARBA" id="ARBA00023002"/>
    </source>
</evidence>
<dbReference type="PROSITE" id="PS00671">
    <property type="entry name" value="D_2_HYDROXYACID_DH_3"/>
    <property type="match status" value="1"/>
</dbReference>
<comment type="similarity">
    <text evidence="1">Belongs to the D-isomer specific 2-hydroxyacid dehydrogenase family.</text>
</comment>
<accession>A0A9X2IN93</accession>
<keyword evidence="6" id="KW-1185">Reference proteome</keyword>
<gene>
    <name evidence="5" type="ORF">M3202_07210</name>
</gene>
<evidence type="ECO:0000256" key="1">
    <source>
        <dbReference type="ARBA" id="ARBA00005854"/>
    </source>
</evidence>
<dbReference type="GO" id="GO:0016616">
    <property type="term" value="F:oxidoreductase activity, acting on the CH-OH group of donors, NAD or NADP as acceptor"/>
    <property type="evidence" value="ECO:0007669"/>
    <property type="project" value="InterPro"/>
</dbReference>
<dbReference type="GO" id="GO:0051287">
    <property type="term" value="F:NAD binding"/>
    <property type="evidence" value="ECO:0007669"/>
    <property type="project" value="InterPro"/>
</dbReference>
<dbReference type="InterPro" id="IPR050857">
    <property type="entry name" value="D-2-hydroxyacid_DH"/>
</dbReference>
<dbReference type="InterPro" id="IPR029753">
    <property type="entry name" value="D-isomer_DH_CS"/>
</dbReference>
<dbReference type="Proteomes" id="UP001139179">
    <property type="component" value="Unassembled WGS sequence"/>
</dbReference>
<name>A0A9X2IN93_9BACI</name>
<dbReference type="InterPro" id="IPR036291">
    <property type="entry name" value="NAD(P)-bd_dom_sf"/>
</dbReference>
<proteinExistence type="inferred from homology"/>
<evidence type="ECO:0000313" key="6">
    <source>
        <dbReference type="Proteomes" id="UP001139179"/>
    </source>
</evidence>
<dbReference type="Gene3D" id="3.40.50.720">
    <property type="entry name" value="NAD(P)-binding Rossmann-like Domain"/>
    <property type="match status" value="2"/>
</dbReference>
<sequence>MATFKIGITRDFLNPDGELKADIGLELLDQHPQIEYEFFKEYKSIVTPDQLMGYDAVISLYPSYTKDSFNGVTRLAAIARAGVGYNNVDLTACTESDLICFTAPKAVRRPMAVSILTFLLTLSSRVMEKDRIVRQGTWEETPNYMGIGLVNKVVGSIGLGGIAREFFSIAKPLKFKAIAYDPFVSKEEAQALGVELVELDTLLQQADFVSVSCPLLDSTYHLIGGRELSLMKPTAFLINTSRGPVIDQQALTVCLQERRIQGAALDVFETEPLDPNDPLTRLDNVVLAPHAIGFTDELFRGLGEEDIRGLIRLSQGLIPDSVVNPEAITRPGFQQKLAHYQAMNQQ</sequence>
<evidence type="ECO:0000256" key="3">
    <source>
        <dbReference type="ARBA" id="ARBA00023027"/>
    </source>
</evidence>
<dbReference type="EMBL" id="JAMBOL010000004">
    <property type="protein sequence ID" value="MCM3713870.1"/>
    <property type="molecule type" value="Genomic_DNA"/>
</dbReference>
<protein>
    <recommendedName>
        <fullName evidence="4">D-isomer specific 2-hydroxyacid dehydrogenase NAD-binding domain-containing protein</fullName>
    </recommendedName>
</protein>
<dbReference type="Pfam" id="PF02826">
    <property type="entry name" value="2-Hacid_dh_C"/>
    <property type="match status" value="1"/>
</dbReference>
<feature type="domain" description="D-isomer specific 2-hydroxyacid dehydrogenase NAD-binding" evidence="4">
    <location>
        <begin position="117"/>
        <end position="290"/>
    </location>
</feature>